<dbReference type="Proteomes" id="UP000632774">
    <property type="component" value="Unassembled WGS sequence"/>
</dbReference>
<name>A0ABR9XKX1_9SPHI</name>
<organism evidence="1 2">
    <name type="scientific">Mucilaginibacter boryungensis</name>
    <dbReference type="NCBI Taxonomy" id="768480"/>
    <lineage>
        <taxon>Bacteria</taxon>
        <taxon>Pseudomonadati</taxon>
        <taxon>Bacteroidota</taxon>
        <taxon>Sphingobacteriia</taxon>
        <taxon>Sphingobacteriales</taxon>
        <taxon>Sphingobacteriaceae</taxon>
        <taxon>Mucilaginibacter</taxon>
    </lineage>
</organism>
<comment type="caution">
    <text evidence="1">The sequence shown here is derived from an EMBL/GenBank/DDBJ whole genome shotgun (WGS) entry which is preliminary data.</text>
</comment>
<evidence type="ECO:0000313" key="2">
    <source>
        <dbReference type="Proteomes" id="UP000632774"/>
    </source>
</evidence>
<proteinExistence type="predicted"/>
<dbReference type="EMBL" id="JADFFM010000002">
    <property type="protein sequence ID" value="MBE9667719.1"/>
    <property type="molecule type" value="Genomic_DNA"/>
</dbReference>
<dbReference type="InterPro" id="IPR022124">
    <property type="entry name" value="DUF3659"/>
</dbReference>
<protein>
    <submittedName>
        <fullName evidence="1">DUF3659 domain-containing protein</fullName>
    </submittedName>
</protein>
<gene>
    <name evidence="1" type="ORF">IRJ18_15200</name>
</gene>
<keyword evidence="2" id="KW-1185">Reference proteome</keyword>
<accession>A0ABR9XKX1</accession>
<dbReference type="RefSeq" id="WP_194107166.1">
    <property type="nucleotide sequence ID" value="NZ_JADFFM010000002.1"/>
</dbReference>
<reference evidence="1 2" key="1">
    <citation type="submission" date="2020-10" db="EMBL/GenBank/DDBJ databases">
        <title>Mucilaginibacter mali sp. nov., isolated from rhizosphere soil of apple orchard.</title>
        <authorList>
            <person name="Lee J.-S."/>
            <person name="Kim H.S."/>
            <person name="Kim J.-S."/>
        </authorList>
    </citation>
    <scope>NUCLEOTIDE SEQUENCE [LARGE SCALE GENOMIC DNA]</scope>
    <source>
        <strain evidence="1 2">KCTC 23157</strain>
    </source>
</reference>
<sequence length="153" mass="16798">MKKAIYLIFAITTLIIVGFAPAYSQTEPRSVAANQIHINKKGEIHDHGGTLLGYISKDDIVSDAKGNKVYFIDREGNVIDAKGNKLGKAAKNGFYFNNKGEQVLKVADKDAEECEILDPAGHNLGTTHKNYKLHACAAHCLFLKQKTTPHPVH</sequence>
<evidence type="ECO:0000313" key="1">
    <source>
        <dbReference type="EMBL" id="MBE9667719.1"/>
    </source>
</evidence>
<dbReference type="Pfam" id="PF12396">
    <property type="entry name" value="DUF3659"/>
    <property type="match status" value="1"/>
</dbReference>